<dbReference type="OrthoDB" id="3256520at2759"/>
<name>A0A4U6XW98_9PEZI</name>
<organism evidence="3 4">
    <name type="scientific">Colletotrichum tanaceti</name>
    <dbReference type="NCBI Taxonomy" id="1306861"/>
    <lineage>
        <taxon>Eukaryota</taxon>
        <taxon>Fungi</taxon>
        <taxon>Dikarya</taxon>
        <taxon>Ascomycota</taxon>
        <taxon>Pezizomycotina</taxon>
        <taxon>Sordariomycetes</taxon>
        <taxon>Hypocreomycetidae</taxon>
        <taxon>Glomerellales</taxon>
        <taxon>Glomerellaceae</taxon>
        <taxon>Colletotrichum</taxon>
        <taxon>Colletotrichum destructivum species complex</taxon>
    </lineage>
</organism>
<evidence type="ECO:0000313" key="4">
    <source>
        <dbReference type="Proteomes" id="UP000310108"/>
    </source>
</evidence>
<dbReference type="EMBL" id="PJEX01000001">
    <property type="protein sequence ID" value="TKW60238.1"/>
    <property type="molecule type" value="Genomic_DNA"/>
</dbReference>
<sequence length="307" mass="33675">MQPPLVNKPLKTTVRTTFLLLSVTHRRISKSILRTSYQHPTLLTVYRLTTGDAKTTKTTMSRDRSKTVVAFDLYGTLLSTESIAKELATLYGDENAKGLAAQWRRYQLEYTWRINSMGTYRPFSELTRAALKHAITEKKLAMSEEDEGRLMDAYNGLEAFPEIEAAMDAVERDGSVDAYVFSNGTDDMVRASIGTSPGLARMSRALGPGKLVTVEEARCFKPDPRTYAHFAEKVGMSGREDGIWLVSSNPFDALGARAAGWRSAWIDRSGTGWIDGLSGVIGSAPTIVAGGVDEAVKQIAGLSKPRK</sequence>
<keyword evidence="2" id="KW-0378">Hydrolase</keyword>
<dbReference type="InterPro" id="IPR036412">
    <property type="entry name" value="HAD-like_sf"/>
</dbReference>
<comment type="similarity">
    <text evidence="1">Belongs to the HAD-like hydrolase superfamily. S-2-haloalkanoic acid dehalogenase family.</text>
</comment>
<dbReference type="Proteomes" id="UP000310108">
    <property type="component" value="Unassembled WGS sequence"/>
</dbReference>
<dbReference type="InterPro" id="IPR051540">
    <property type="entry name" value="S-2-haloacid_dehalogenase"/>
</dbReference>
<dbReference type="PANTHER" id="PTHR43316">
    <property type="entry name" value="HYDROLASE, HALOACID DELAHOGENASE-RELATED"/>
    <property type="match status" value="1"/>
</dbReference>
<comment type="caution">
    <text evidence="3">The sequence shown here is derived from an EMBL/GenBank/DDBJ whole genome shotgun (WGS) entry which is preliminary data.</text>
</comment>
<reference evidence="3 4" key="1">
    <citation type="journal article" date="2019" name="PLoS ONE">
        <title>Comparative genome analysis indicates high evolutionary potential of pathogenicity genes in Colletotrichum tanaceti.</title>
        <authorList>
            <person name="Lelwala R.V."/>
            <person name="Korhonen P.K."/>
            <person name="Young N.D."/>
            <person name="Scott J.B."/>
            <person name="Ades P.A."/>
            <person name="Gasser R.B."/>
            <person name="Taylor P.W.J."/>
        </authorList>
    </citation>
    <scope>NUCLEOTIDE SEQUENCE [LARGE SCALE GENOMIC DNA]</scope>
    <source>
        <strain evidence="3">BRIP57314</strain>
    </source>
</reference>
<gene>
    <name evidence="3" type="primary">dehH2</name>
    <name evidence="3" type="ORF">CTA1_4763</name>
</gene>
<keyword evidence="4" id="KW-1185">Reference proteome</keyword>
<dbReference type="SFLD" id="SFLDS00003">
    <property type="entry name" value="Haloacid_Dehalogenase"/>
    <property type="match status" value="1"/>
</dbReference>
<dbReference type="STRING" id="1306861.A0A4U6XW98"/>
<evidence type="ECO:0000256" key="1">
    <source>
        <dbReference type="ARBA" id="ARBA00008106"/>
    </source>
</evidence>
<evidence type="ECO:0000313" key="3">
    <source>
        <dbReference type="EMBL" id="TKW60238.1"/>
    </source>
</evidence>
<dbReference type="Gene3D" id="3.40.50.1000">
    <property type="entry name" value="HAD superfamily/HAD-like"/>
    <property type="match status" value="1"/>
</dbReference>
<proteinExistence type="inferred from homology"/>
<dbReference type="PANTHER" id="PTHR43316:SF3">
    <property type="entry name" value="HALOACID DEHALOGENASE, TYPE II (AFU_ORTHOLOGUE AFUA_2G07750)-RELATED"/>
    <property type="match status" value="1"/>
</dbReference>
<dbReference type="InterPro" id="IPR006439">
    <property type="entry name" value="HAD-SF_hydro_IA"/>
</dbReference>
<protein>
    <submittedName>
        <fullName evidence="3">Haloacetate dehalogenase H-2</fullName>
    </submittedName>
</protein>
<dbReference type="Pfam" id="PF00702">
    <property type="entry name" value="Hydrolase"/>
    <property type="match status" value="1"/>
</dbReference>
<dbReference type="InterPro" id="IPR006328">
    <property type="entry name" value="2-HAD"/>
</dbReference>
<dbReference type="NCBIfam" id="TIGR01428">
    <property type="entry name" value="HAD_type_II"/>
    <property type="match status" value="1"/>
</dbReference>
<dbReference type="InterPro" id="IPR023214">
    <property type="entry name" value="HAD_sf"/>
</dbReference>
<dbReference type="AlphaFoldDB" id="A0A4U6XW98"/>
<dbReference type="NCBIfam" id="TIGR01493">
    <property type="entry name" value="HAD-SF-IA-v2"/>
    <property type="match status" value="1"/>
</dbReference>
<dbReference type="SUPFAM" id="SSF56784">
    <property type="entry name" value="HAD-like"/>
    <property type="match status" value="1"/>
</dbReference>
<dbReference type="PRINTS" id="PR00413">
    <property type="entry name" value="HADHALOGNASE"/>
</dbReference>
<dbReference type="GO" id="GO:0019120">
    <property type="term" value="F:hydrolase activity, acting on acid halide bonds, in C-halide compounds"/>
    <property type="evidence" value="ECO:0007669"/>
    <property type="project" value="InterPro"/>
</dbReference>
<dbReference type="SFLD" id="SFLDG01129">
    <property type="entry name" value="C1.5:_HAD__Beta-PGM__Phosphata"/>
    <property type="match status" value="1"/>
</dbReference>
<evidence type="ECO:0000256" key="2">
    <source>
        <dbReference type="ARBA" id="ARBA00022801"/>
    </source>
</evidence>
<dbReference type="GO" id="GO:0016791">
    <property type="term" value="F:phosphatase activity"/>
    <property type="evidence" value="ECO:0007669"/>
    <property type="project" value="UniProtKB-ARBA"/>
</dbReference>
<dbReference type="Gene3D" id="1.10.150.240">
    <property type="entry name" value="Putative phosphatase, domain 2"/>
    <property type="match status" value="1"/>
</dbReference>
<dbReference type="InterPro" id="IPR023198">
    <property type="entry name" value="PGP-like_dom2"/>
</dbReference>
<accession>A0A4U6XW98</accession>